<keyword evidence="4" id="KW-1185">Reference proteome</keyword>
<evidence type="ECO:0000313" key="4">
    <source>
        <dbReference type="Proteomes" id="UP000308508"/>
    </source>
</evidence>
<dbReference type="RefSeq" id="WP_138348807.1">
    <property type="nucleotide sequence ID" value="NZ_SROY01000003.1"/>
</dbReference>
<dbReference type="Gene3D" id="3.90.1200.10">
    <property type="match status" value="1"/>
</dbReference>
<dbReference type="InterPro" id="IPR002575">
    <property type="entry name" value="Aminoglycoside_PTrfase"/>
</dbReference>
<comment type="caution">
    <text evidence="3">The sequence shown here is derived from an EMBL/GenBank/DDBJ whole genome shotgun (WGS) entry which is preliminary data.</text>
</comment>
<evidence type="ECO:0000256" key="1">
    <source>
        <dbReference type="ARBA" id="ARBA00038240"/>
    </source>
</evidence>
<dbReference type="GO" id="GO:0004413">
    <property type="term" value="F:homoserine kinase activity"/>
    <property type="evidence" value="ECO:0007669"/>
    <property type="project" value="TreeGrafter"/>
</dbReference>
<dbReference type="InterPro" id="IPR050249">
    <property type="entry name" value="Pseudomonas-type_ThrB"/>
</dbReference>
<reference evidence="3 4" key="1">
    <citation type="submission" date="2019-04" db="EMBL/GenBank/DDBJ databases">
        <authorList>
            <person name="Grouzdev D.S."/>
            <person name="Nazina T.N."/>
        </authorList>
    </citation>
    <scope>NUCLEOTIDE SEQUENCE [LARGE SCALE GENOMIC DNA]</scope>
    <source>
        <strain evidence="3 4">SHC 3-19</strain>
    </source>
</reference>
<evidence type="ECO:0000313" key="3">
    <source>
        <dbReference type="EMBL" id="TLX21527.1"/>
    </source>
</evidence>
<evidence type="ECO:0000259" key="2">
    <source>
        <dbReference type="Pfam" id="PF01636"/>
    </source>
</evidence>
<dbReference type="InterPro" id="IPR011009">
    <property type="entry name" value="Kinase-like_dom_sf"/>
</dbReference>
<dbReference type="Pfam" id="PF01636">
    <property type="entry name" value="APH"/>
    <property type="match status" value="1"/>
</dbReference>
<feature type="domain" description="Aminoglycoside phosphotransferase" evidence="2">
    <location>
        <begin position="55"/>
        <end position="281"/>
    </location>
</feature>
<dbReference type="PANTHER" id="PTHR21064">
    <property type="entry name" value="AMINOGLYCOSIDE PHOSPHOTRANSFERASE DOMAIN-CONTAINING PROTEIN-RELATED"/>
    <property type="match status" value="1"/>
</dbReference>
<proteinExistence type="inferred from homology"/>
<gene>
    <name evidence="3" type="ORF">E5S66_08315</name>
</gene>
<protein>
    <submittedName>
        <fullName evidence="3">Aminoglycoside phosphotransferase family protein</fullName>
    </submittedName>
</protein>
<dbReference type="SUPFAM" id="SSF56112">
    <property type="entry name" value="Protein kinase-like (PK-like)"/>
    <property type="match status" value="1"/>
</dbReference>
<dbReference type="PANTHER" id="PTHR21064:SF6">
    <property type="entry name" value="AMINOGLYCOSIDE PHOSPHOTRANSFERASE DOMAIN-CONTAINING PROTEIN"/>
    <property type="match status" value="1"/>
</dbReference>
<dbReference type="AlphaFoldDB" id="A0A5R9PEN8"/>
<name>A0A5R9PEN8_9GAMM</name>
<dbReference type="Proteomes" id="UP000308508">
    <property type="component" value="Unassembled WGS sequence"/>
</dbReference>
<dbReference type="EMBL" id="SROY01000003">
    <property type="protein sequence ID" value="TLX21527.1"/>
    <property type="molecule type" value="Genomic_DNA"/>
</dbReference>
<dbReference type="GO" id="GO:0009088">
    <property type="term" value="P:threonine biosynthetic process"/>
    <property type="evidence" value="ECO:0007669"/>
    <property type="project" value="TreeGrafter"/>
</dbReference>
<keyword evidence="3" id="KW-0808">Transferase</keyword>
<sequence>MTASNHPLHGWDSEQIALHRPQLEDADVHALLARFPGLRGPMQILWRSPRPFSAVARVGTAAGEVFVKRQHLRVRTPVALGEEHALLVHLRRRDIPVPQILADADGMTAIAMGEWVYEVQAPAAGLDLYRDTPSWTPLRQLAHARHAGRMLARLHRAAADFDATQRSATLLVARDDALRAPELHAAIESQWVWRPGLAAYLAGRGDWRDELAPLAARHRALQPHLDALPRLWTHGDWHASNLCWTGAGDNAEVAAVLDFGLCAPTFALYDLATAIERNAIAWLQLERGMQAIHPDTARALVAGYAEVLPLATAERALLADLLPLVHIDFALSEIDYYQAAFGARAQADQAWDGFLLGHAAWFQTPPGLALLTAIHEPE</sequence>
<organism evidence="3 4">
    <name type="scientific">Thermomonas fusca</name>
    <dbReference type="NCBI Taxonomy" id="215690"/>
    <lineage>
        <taxon>Bacteria</taxon>
        <taxon>Pseudomonadati</taxon>
        <taxon>Pseudomonadota</taxon>
        <taxon>Gammaproteobacteria</taxon>
        <taxon>Lysobacterales</taxon>
        <taxon>Lysobacteraceae</taxon>
        <taxon>Thermomonas</taxon>
    </lineage>
</organism>
<comment type="similarity">
    <text evidence="1">Belongs to the pseudomonas-type ThrB family.</text>
</comment>
<dbReference type="STRING" id="1123377.GCA_000423885_02226"/>
<accession>A0A5R9PEN8</accession>